<reference evidence="7 8" key="1">
    <citation type="submission" date="2019-12" db="EMBL/GenBank/DDBJ databases">
        <title>Genomic-based taxomic classification of the family Erythrobacteraceae.</title>
        <authorList>
            <person name="Xu L."/>
        </authorList>
    </citation>
    <scope>NUCLEOTIDE SEQUENCE [LARGE SCALE GENOMIC DNA]</scope>
    <source>
        <strain evidence="7 8">KCTC 42453</strain>
    </source>
</reference>
<evidence type="ECO:0000256" key="5">
    <source>
        <dbReference type="SAM" id="Phobius"/>
    </source>
</evidence>
<comment type="subcellular location">
    <subcellularLocation>
        <location evidence="1">Membrane</location>
        <topology evidence="1">Multi-pass membrane protein</topology>
    </subcellularLocation>
</comment>
<proteinExistence type="predicted"/>
<dbReference type="InterPro" id="IPR009915">
    <property type="entry name" value="NnrU_dom"/>
</dbReference>
<comment type="caution">
    <text evidence="7">The sequence shown here is derived from an EMBL/GenBank/DDBJ whole genome shotgun (WGS) entry which is preliminary data.</text>
</comment>
<accession>A0A845B2T8</accession>
<keyword evidence="8" id="KW-1185">Reference proteome</keyword>
<dbReference type="Pfam" id="PF07298">
    <property type="entry name" value="NnrU"/>
    <property type="match status" value="1"/>
</dbReference>
<name>A0A845B2T8_9SPHN</name>
<keyword evidence="3 5" id="KW-1133">Transmembrane helix</keyword>
<sequence>MDAALVSLIAASAFFVGSHFAMSHPLRAPMVRVLGPTGFQGAYSLISIAAIVWMYFAFKAVDAPALPLWAGFDDVSWVAGSLFTLLGMVLLAGSFAGNPALPAPGAEDAARKEPAGVFLITRHPMMWGFSLAAIGHLIAAPTSRTLVVMSSVIMLALVGARMQDRKKETLMGDAWRQWESRTNYWPRWSRLLQVKPALWMAGLALWLLLTWLHTPAGGLPAGLWRWI</sequence>
<feature type="transmembrane region" description="Helical" evidence="5">
    <location>
        <begin position="39"/>
        <end position="56"/>
    </location>
</feature>
<evidence type="ECO:0000313" key="7">
    <source>
        <dbReference type="EMBL" id="MXP44648.1"/>
    </source>
</evidence>
<feature type="transmembrane region" description="Helical" evidence="5">
    <location>
        <begin position="77"/>
        <end position="96"/>
    </location>
</feature>
<feature type="domain" description="NnrU" evidence="6">
    <location>
        <begin position="8"/>
        <end position="218"/>
    </location>
</feature>
<gene>
    <name evidence="7" type="ORF">GRI65_09290</name>
</gene>
<evidence type="ECO:0000313" key="8">
    <source>
        <dbReference type="Proteomes" id="UP000431922"/>
    </source>
</evidence>
<evidence type="ECO:0000256" key="1">
    <source>
        <dbReference type="ARBA" id="ARBA00004141"/>
    </source>
</evidence>
<organism evidence="7 8">
    <name type="scientific">Allopontixanthobacter sediminis</name>
    <dbReference type="NCBI Taxonomy" id="1689985"/>
    <lineage>
        <taxon>Bacteria</taxon>
        <taxon>Pseudomonadati</taxon>
        <taxon>Pseudomonadota</taxon>
        <taxon>Alphaproteobacteria</taxon>
        <taxon>Sphingomonadales</taxon>
        <taxon>Erythrobacteraceae</taxon>
        <taxon>Allopontixanthobacter</taxon>
    </lineage>
</organism>
<dbReference type="OrthoDB" id="7828645at2"/>
<dbReference type="GO" id="GO:0016020">
    <property type="term" value="C:membrane"/>
    <property type="evidence" value="ECO:0007669"/>
    <property type="project" value="UniProtKB-SubCell"/>
</dbReference>
<dbReference type="Proteomes" id="UP000431922">
    <property type="component" value="Unassembled WGS sequence"/>
</dbReference>
<keyword evidence="2 5" id="KW-0812">Transmembrane</keyword>
<dbReference type="AlphaFoldDB" id="A0A845B2T8"/>
<evidence type="ECO:0000256" key="4">
    <source>
        <dbReference type="ARBA" id="ARBA00023136"/>
    </source>
</evidence>
<protein>
    <submittedName>
        <fullName evidence="7">MFS transporter</fullName>
    </submittedName>
</protein>
<dbReference type="Gene3D" id="1.20.120.1630">
    <property type="match status" value="1"/>
</dbReference>
<dbReference type="EMBL" id="WTYL01000002">
    <property type="protein sequence ID" value="MXP44648.1"/>
    <property type="molecule type" value="Genomic_DNA"/>
</dbReference>
<dbReference type="RefSeq" id="WP_160756219.1">
    <property type="nucleotide sequence ID" value="NZ_WTYL01000002.1"/>
</dbReference>
<evidence type="ECO:0000259" key="6">
    <source>
        <dbReference type="Pfam" id="PF07298"/>
    </source>
</evidence>
<evidence type="ECO:0000256" key="3">
    <source>
        <dbReference type="ARBA" id="ARBA00022989"/>
    </source>
</evidence>
<evidence type="ECO:0000256" key="2">
    <source>
        <dbReference type="ARBA" id="ARBA00022692"/>
    </source>
</evidence>
<feature type="transmembrane region" description="Helical" evidence="5">
    <location>
        <begin position="133"/>
        <end position="158"/>
    </location>
</feature>
<feature type="transmembrane region" description="Helical" evidence="5">
    <location>
        <begin position="197"/>
        <end position="214"/>
    </location>
</feature>
<keyword evidence="4 5" id="KW-0472">Membrane</keyword>